<dbReference type="EMBL" id="ML978133">
    <property type="protein sequence ID" value="KAF2094917.1"/>
    <property type="molecule type" value="Genomic_DNA"/>
</dbReference>
<protein>
    <submittedName>
        <fullName evidence="2">Uncharacterized protein</fullName>
    </submittedName>
</protein>
<dbReference type="OrthoDB" id="5415072at2759"/>
<comment type="caution">
    <text evidence="2">The sequence shown here is derived from an EMBL/GenBank/DDBJ whole genome shotgun (WGS) entry which is preliminary data.</text>
</comment>
<dbReference type="AlphaFoldDB" id="A0A9P4M538"/>
<evidence type="ECO:0000313" key="3">
    <source>
        <dbReference type="Proteomes" id="UP000799772"/>
    </source>
</evidence>
<sequence>MGNLCSKDSPKKSDNFASPGRVLGSAPSRPENAKAAIPAAASGATQPPPQQPANAGSGRTLGGGDGADDAKAAAARAAEVSFHSLRHQRKRSIPSTSNTSSNARPYHIHTYFVSPSSIFLLPNKLAQSRARPMTATAWL</sequence>
<reference evidence="2" key="1">
    <citation type="journal article" date="2020" name="Stud. Mycol.">
        <title>101 Dothideomycetes genomes: a test case for predicting lifestyles and emergence of pathogens.</title>
        <authorList>
            <person name="Haridas S."/>
            <person name="Albert R."/>
            <person name="Binder M."/>
            <person name="Bloem J."/>
            <person name="Labutti K."/>
            <person name="Salamov A."/>
            <person name="Andreopoulos B."/>
            <person name="Baker S."/>
            <person name="Barry K."/>
            <person name="Bills G."/>
            <person name="Bluhm B."/>
            <person name="Cannon C."/>
            <person name="Castanera R."/>
            <person name="Culley D."/>
            <person name="Daum C."/>
            <person name="Ezra D."/>
            <person name="Gonzalez J."/>
            <person name="Henrissat B."/>
            <person name="Kuo A."/>
            <person name="Liang C."/>
            <person name="Lipzen A."/>
            <person name="Lutzoni F."/>
            <person name="Magnuson J."/>
            <person name="Mondo S."/>
            <person name="Nolan M."/>
            <person name="Ohm R."/>
            <person name="Pangilinan J."/>
            <person name="Park H.-J."/>
            <person name="Ramirez L."/>
            <person name="Alfaro M."/>
            <person name="Sun H."/>
            <person name="Tritt A."/>
            <person name="Yoshinaga Y."/>
            <person name="Zwiers L.-H."/>
            <person name="Turgeon B."/>
            <person name="Goodwin S."/>
            <person name="Spatafora J."/>
            <person name="Crous P."/>
            <person name="Grigoriev I."/>
        </authorList>
    </citation>
    <scope>NUCLEOTIDE SEQUENCE</scope>
    <source>
        <strain evidence="2">CBS 133067</strain>
    </source>
</reference>
<name>A0A9P4M538_9PEZI</name>
<gene>
    <name evidence="2" type="ORF">NA57DRAFT_60321</name>
</gene>
<feature type="region of interest" description="Disordered" evidence="1">
    <location>
        <begin position="1"/>
        <end position="101"/>
    </location>
</feature>
<dbReference type="Proteomes" id="UP000799772">
    <property type="component" value="Unassembled WGS sequence"/>
</dbReference>
<feature type="compositionally biased region" description="Low complexity" evidence="1">
    <location>
        <begin position="33"/>
        <end position="45"/>
    </location>
</feature>
<evidence type="ECO:0000313" key="2">
    <source>
        <dbReference type="EMBL" id="KAF2094917.1"/>
    </source>
</evidence>
<evidence type="ECO:0000256" key="1">
    <source>
        <dbReference type="SAM" id="MobiDB-lite"/>
    </source>
</evidence>
<proteinExistence type="predicted"/>
<accession>A0A9P4M538</accession>
<keyword evidence="3" id="KW-1185">Reference proteome</keyword>
<organism evidence="2 3">
    <name type="scientific">Rhizodiscina lignyota</name>
    <dbReference type="NCBI Taxonomy" id="1504668"/>
    <lineage>
        <taxon>Eukaryota</taxon>
        <taxon>Fungi</taxon>
        <taxon>Dikarya</taxon>
        <taxon>Ascomycota</taxon>
        <taxon>Pezizomycotina</taxon>
        <taxon>Dothideomycetes</taxon>
        <taxon>Pleosporomycetidae</taxon>
        <taxon>Aulographales</taxon>
        <taxon>Rhizodiscinaceae</taxon>
        <taxon>Rhizodiscina</taxon>
    </lineage>
</organism>